<dbReference type="Gene3D" id="3.30.50.10">
    <property type="entry name" value="Erythroid Transcription Factor GATA-1, subunit A"/>
    <property type="match status" value="1"/>
</dbReference>
<dbReference type="AlphaFoldDB" id="A0AAV9ZAQ8"/>
<comment type="caution">
    <text evidence="3">The sequence shown here is derived from an EMBL/GenBank/DDBJ whole genome shotgun (WGS) entry which is preliminary data.</text>
</comment>
<evidence type="ECO:0000259" key="2">
    <source>
        <dbReference type="PROSITE" id="PS50114"/>
    </source>
</evidence>
<dbReference type="EMBL" id="JAWWNJ010000171">
    <property type="protein sequence ID" value="KAK6977169.1"/>
    <property type="molecule type" value="Genomic_DNA"/>
</dbReference>
<dbReference type="InterPro" id="IPR000679">
    <property type="entry name" value="Znf_GATA"/>
</dbReference>
<evidence type="ECO:0000256" key="1">
    <source>
        <dbReference type="PROSITE-ProRule" id="PRU00094"/>
    </source>
</evidence>
<evidence type="ECO:0000313" key="4">
    <source>
        <dbReference type="Proteomes" id="UP001362999"/>
    </source>
</evidence>
<sequence length="278" mass="30051">MSAESSFALFFNPTSAGGFDNCKDINSAALATAGSATFVPGPENVHANIPSGRFDDHPELSPSGDYRCDFNLDYAHNPSPLVPTTDEASISGNPCPSFDDFMYNEYGISNMSMPTSALDVDALLIGSNEWDNPTHPQMSPTTLVGVVGINGAGANTQHGVDSGSVSGSVGSSMLPHNPPMNTTLTSCPTDARHNQFCERLIRMMREEEIDPQIILTFMRQKIASTPARLPSRRHRAIPRNARLCSECGTRETKQWRHHPTTGVVLCNPCGQRANRACL</sequence>
<dbReference type="SUPFAM" id="SSF57716">
    <property type="entry name" value="Glucocorticoid receptor-like (DNA-binding domain)"/>
    <property type="match status" value="1"/>
</dbReference>
<proteinExistence type="predicted"/>
<dbReference type="InterPro" id="IPR013088">
    <property type="entry name" value="Znf_NHR/GATA"/>
</dbReference>
<keyword evidence="1" id="KW-0479">Metal-binding</keyword>
<dbReference type="Proteomes" id="UP001362999">
    <property type="component" value="Unassembled WGS sequence"/>
</dbReference>
<dbReference type="GO" id="GO:0008270">
    <property type="term" value="F:zinc ion binding"/>
    <property type="evidence" value="ECO:0007669"/>
    <property type="project" value="UniProtKB-KW"/>
</dbReference>
<reference evidence="3 4" key="1">
    <citation type="journal article" date="2024" name="J Genomics">
        <title>Draft genome sequencing and assembly of Favolaschia claudopus CIRM-BRFM 2984 isolated from oak limbs.</title>
        <authorList>
            <person name="Navarro D."/>
            <person name="Drula E."/>
            <person name="Chaduli D."/>
            <person name="Cazenave R."/>
            <person name="Ahrendt S."/>
            <person name="Wang J."/>
            <person name="Lipzen A."/>
            <person name="Daum C."/>
            <person name="Barry K."/>
            <person name="Grigoriev I.V."/>
            <person name="Favel A."/>
            <person name="Rosso M.N."/>
            <person name="Martin F."/>
        </authorList>
    </citation>
    <scope>NUCLEOTIDE SEQUENCE [LARGE SCALE GENOMIC DNA]</scope>
    <source>
        <strain evidence="3 4">CIRM-BRFM 2984</strain>
    </source>
</reference>
<feature type="domain" description="GATA-type" evidence="2">
    <location>
        <begin position="238"/>
        <end position="270"/>
    </location>
</feature>
<dbReference type="GO" id="GO:0006355">
    <property type="term" value="P:regulation of DNA-templated transcription"/>
    <property type="evidence" value="ECO:0007669"/>
    <property type="project" value="InterPro"/>
</dbReference>
<gene>
    <name evidence="3" type="ORF">R3P38DRAFT_3237536</name>
</gene>
<dbReference type="PROSITE" id="PS50114">
    <property type="entry name" value="GATA_ZN_FINGER_2"/>
    <property type="match status" value="1"/>
</dbReference>
<dbReference type="GO" id="GO:0043565">
    <property type="term" value="F:sequence-specific DNA binding"/>
    <property type="evidence" value="ECO:0007669"/>
    <property type="project" value="InterPro"/>
</dbReference>
<dbReference type="CDD" id="cd00202">
    <property type="entry name" value="ZnF_GATA"/>
    <property type="match status" value="1"/>
</dbReference>
<name>A0AAV9ZAQ8_9AGAR</name>
<dbReference type="Pfam" id="PF00320">
    <property type="entry name" value="GATA"/>
    <property type="match status" value="1"/>
</dbReference>
<keyword evidence="1" id="KW-0862">Zinc</keyword>
<accession>A0AAV9ZAQ8</accession>
<keyword evidence="4" id="KW-1185">Reference proteome</keyword>
<protein>
    <recommendedName>
        <fullName evidence="2">GATA-type domain-containing protein</fullName>
    </recommendedName>
</protein>
<organism evidence="3 4">
    <name type="scientific">Favolaschia claudopus</name>
    <dbReference type="NCBI Taxonomy" id="2862362"/>
    <lineage>
        <taxon>Eukaryota</taxon>
        <taxon>Fungi</taxon>
        <taxon>Dikarya</taxon>
        <taxon>Basidiomycota</taxon>
        <taxon>Agaricomycotina</taxon>
        <taxon>Agaricomycetes</taxon>
        <taxon>Agaricomycetidae</taxon>
        <taxon>Agaricales</taxon>
        <taxon>Marasmiineae</taxon>
        <taxon>Mycenaceae</taxon>
        <taxon>Favolaschia</taxon>
    </lineage>
</organism>
<keyword evidence="1" id="KW-0863">Zinc-finger</keyword>
<evidence type="ECO:0000313" key="3">
    <source>
        <dbReference type="EMBL" id="KAK6977169.1"/>
    </source>
</evidence>